<gene>
    <name evidence="2" type="ORF">KIPB_014630</name>
</gene>
<feature type="non-terminal residue" evidence="2">
    <location>
        <position position="1"/>
    </location>
</feature>
<dbReference type="Pfam" id="PF08393">
    <property type="entry name" value="DHC_N2"/>
    <property type="match status" value="1"/>
</dbReference>
<dbReference type="InterPro" id="IPR013602">
    <property type="entry name" value="Dynein_heavy_linker"/>
</dbReference>
<evidence type="ECO:0000259" key="1">
    <source>
        <dbReference type="Pfam" id="PF08393"/>
    </source>
</evidence>
<dbReference type="GO" id="GO:0030286">
    <property type="term" value="C:dynein complex"/>
    <property type="evidence" value="ECO:0007669"/>
    <property type="project" value="InterPro"/>
</dbReference>
<name>A0A9K3DA48_9EUKA</name>
<reference evidence="2 3" key="1">
    <citation type="journal article" date="2018" name="PLoS ONE">
        <title>The draft genome of Kipferlia bialata reveals reductive genome evolution in fornicate parasites.</title>
        <authorList>
            <person name="Tanifuji G."/>
            <person name="Takabayashi S."/>
            <person name="Kume K."/>
            <person name="Takagi M."/>
            <person name="Nakayama T."/>
            <person name="Kamikawa R."/>
            <person name="Inagaki Y."/>
            <person name="Hashimoto T."/>
        </authorList>
    </citation>
    <scope>NUCLEOTIDE SEQUENCE [LARGE SCALE GENOMIC DNA]</scope>
    <source>
        <strain evidence="2">NY0173</strain>
    </source>
</reference>
<keyword evidence="3" id="KW-1185">Reference proteome</keyword>
<feature type="domain" description="Dynein heavy chain linker" evidence="1">
    <location>
        <begin position="7"/>
        <end position="105"/>
    </location>
</feature>
<sequence>LETYHWEELSKHCLETYHWEELSKHFGYMLRPTPDLTFTKLCELGLHTGDNLEKIQEVSARAQKEHRFKRDLARMKTEWTPVCFELIAYRDSGAYVIRGVDEVLQ</sequence>
<dbReference type="GO" id="GO:0045505">
    <property type="term" value="F:dynein intermediate chain binding"/>
    <property type="evidence" value="ECO:0007669"/>
    <property type="project" value="InterPro"/>
</dbReference>
<feature type="non-terminal residue" evidence="2">
    <location>
        <position position="105"/>
    </location>
</feature>
<dbReference type="PANTHER" id="PTHR45703">
    <property type="entry name" value="DYNEIN HEAVY CHAIN"/>
    <property type="match status" value="1"/>
</dbReference>
<dbReference type="GO" id="GO:0051959">
    <property type="term" value="F:dynein light intermediate chain binding"/>
    <property type="evidence" value="ECO:0007669"/>
    <property type="project" value="InterPro"/>
</dbReference>
<dbReference type="InterPro" id="IPR026983">
    <property type="entry name" value="DHC"/>
</dbReference>
<dbReference type="PANTHER" id="PTHR45703:SF1">
    <property type="entry name" value="DYNEINS HEAVY CHAIN"/>
    <property type="match status" value="1"/>
</dbReference>
<dbReference type="AlphaFoldDB" id="A0A9K3DA48"/>
<accession>A0A9K3DA48</accession>
<dbReference type="OrthoDB" id="6606719at2759"/>
<proteinExistence type="predicted"/>
<dbReference type="Proteomes" id="UP000265618">
    <property type="component" value="Unassembled WGS sequence"/>
</dbReference>
<dbReference type="EMBL" id="BDIP01007641">
    <property type="protein sequence ID" value="GIQ91397.1"/>
    <property type="molecule type" value="Genomic_DNA"/>
</dbReference>
<evidence type="ECO:0000313" key="3">
    <source>
        <dbReference type="Proteomes" id="UP000265618"/>
    </source>
</evidence>
<organism evidence="2 3">
    <name type="scientific">Kipferlia bialata</name>
    <dbReference type="NCBI Taxonomy" id="797122"/>
    <lineage>
        <taxon>Eukaryota</taxon>
        <taxon>Metamonada</taxon>
        <taxon>Carpediemonas-like organisms</taxon>
        <taxon>Kipferlia</taxon>
    </lineage>
</organism>
<protein>
    <submittedName>
        <fullName evidence="2">Dynein heavy chain</fullName>
    </submittedName>
</protein>
<dbReference type="Gene3D" id="1.10.287.2620">
    <property type="match status" value="1"/>
</dbReference>
<comment type="caution">
    <text evidence="2">The sequence shown here is derived from an EMBL/GenBank/DDBJ whole genome shotgun (WGS) entry which is preliminary data.</text>
</comment>
<evidence type="ECO:0000313" key="2">
    <source>
        <dbReference type="EMBL" id="GIQ91397.1"/>
    </source>
</evidence>
<dbReference type="GO" id="GO:0007018">
    <property type="term" value="P:microtubule-based movement"/>
    <property type="evidence" value="ECO:0007669"/>
    <property type="project" value="InterPro"/>
</dbReference>